<dbReference type="GO" id="GO:0044550">
    <property type="term" value="P:secondary metabolite biosynthetic process"/>
    <property type="evidence" value="ECO:0007669"/>
    <property type="project" value="TreeGrafter"/>
</dbReference>
<sequence length="959" mass="110328">MDIIERFNKVLNEIPYKEVLISGEIRFSVKDIEELSNYIAYEITRESTKEIIPFYVEETVYVLPIVLGIIKSGKIPLPITSSLPLEKSLVRISDIDYDVVICDKRPKYDCAEKNILILPKEIPRGIEYSESRQLKNRNVYIICTSGTTGIPKKVFLTVDNLCWLLDEFYKIVNFTNESRFLFTTPYTFDVSLTEIFAPIFTGGTLVCYGGKSNGLFEIEKIIVENQITHLSLSPSFAETIVDTSSSSVFDRLKALCLAGEVFPSSLANRLRPTIRKGCRIFNLYGPSETTIYATYYELIDKEYSTVPIGKPIPGVTIEVHFDEDCAEGKQGELWIGGKGVTDGYLLDPLLCNEKFVKTANDRFYKTGDYVYYSGDDLVFGSRIDSQVQINGIRVELDAIKSIVDGHTKIHSSRVAFYKKKLYIFYMAKEDLKKDILSDLPSYLKPIIVNVDNYLLNQSRKLDVEAMIEKYYFKKNHAENEGMIEIIREKLSHYGCVEVADLDSLDLVRFFLDIEDTYNIEINYSDIYKLKSINNIADYISNAMNGGINEKATVEGTDKIDLINIEYTLLNRNLAIGGVELLTTPTQERLFKNGQYRTIYFDIPFNDVSCKEIIKFRNIIKQLSKRIDIFRMIAHVYENKLSFRVISSRKNEPCILLLNQFPKFEELQKIIEQLEWVIIPIIIVSAKNRAIRFYFPYHSIDASSVNMLQKTILDEIAGKSESALCKKSSLVQFEKYKAMMVESELIKNAMDLFPVTQKTINTATIRDGIQIIKIPLIGDYTKENAYLNSVYIMAKCIISEYDLTNISGGMSYDLRNYKNYKGEGLIGDVHKKIPFEVRKNDSYEDFKACFYKILDLYRNGIDYYEIAHRRSDSIGEKARKFIRTLSISINFLGEILNPEKTKDEIVETKFEKNFINIFTHKGDIYAVICSQIFSKPEYILRNMQDKLIITVKTELNDRSM</sequence>
<dbReference type="Gene3D" id="1.10.1200.10">
    <property type="entry name" value="ACP-like"/>
    <property type="match status" value="1"/>
</dbReference>
<dbReference type="Pfam" id="PF00501">
    <property type="entry name" value="AMP-binding"/>
    <property type="match status" value="1"/>
</dbReference>
<dbReference type="PROSITE" id="PS00455">
    <property type="entry name" value="AMP_BINDING"/>
    <property type="match status" value="1"/>
</dbReference>
<dbReference type="SUPFAM" id="SSF56801">
    <property type="entry name" value="Acetyl-CoA synthetase-like"/>
    <property type="match status" value="1"/>
</dbReference>
<organism evidence="3 4">
    <name type="scientific">Butyrivibrio hungatei DSM 14810</name>
    <dbReference type="NCBI Taxonomy" id="1121132"/>
    <lineage>
        <taxon>Bacteria</taxon>
        <taxon>Bacillati</taxon>
        <taxon>Bacillota</taxon>
        <taxon>Clostridia</taxon>
        <taxon>Lachnospirales</taxon>
        <taxon>Lachnospiraceae</taxon>
        <taxon>Butyrivibrio</taxon>
    </lineage>
</organism>
<dbReference type="AlphaFoldDB" id="A0A1M7T623"/>
<evidence type="ECO:0000259" key="2">
    <source>
        <dbReference type="Pfam" id="PF00550"/>
    </source>
</evidence>
<dbReference type="GO" id="GO:0043041">
    <property type="term" value="P:amino acid activation for nonribosomal peptide biosynthetic process"/>
    <property type="evidence" value="ECO:0007669"/>
    <property type="project" value="TreeGrafter"/>
</dbReference>
<dbReference type="Proteomes" id="UP000184097">
    <property type="component" value="Unassembled WGS sequence"/>
</dbReference>
<dbReference type="GO" id="GO:0005737">
    <property type="term" value="C:cytoplasm"/>
    <property type="evidence" value="ECO:0007669"/>
    <property type="project" value="TreeGrafter"/>
</dbReference>
<feature type="domain" description="Carrier" evidence="2">
    <location>
        <begin position="501"/>
        <end position="539"/>
    </location>
</feature>
<dbReference type="InterPro" id="IPR036736">
    <property type="entry name" value="ACP-like_sf"/>
</dbReference>
<evidence type="ECO:0000313" key="4">
    <source>
        <dbReference type="Proteomes" id="UP000184097"/>
    </source>
</evidence>
<dbReference type="Gene3D" id="3.30.300.30">
    <property type="match status" value="1"/>
</dbReference>
<accession>A0A1M7T623</accession>
<protein>
    <submittedName>
        <fullName evidence="3">Phosphopantetheine attachment site</fullName>
    </submittedName>
</protein>
<dbReference type="InterPro" id="IPR042099">
    <property type="entry name" value="ANL_N_sf"/>
</dbReference>
<gene>
    <name evidence="3" type="ORF">SAMN02745247_03088</name>
</gene>
<name>A0A1M7T623_9FIRM</name>
<dbReference type="InterPro" id="IPR009081">
    <property type="entry name" value="PP-bd_ACP"/>
</dbReference>
<dbReference type="EMBL" id="FRDH01000020">
    <property type="protein sequence ID" value="SHN66194.1"/>
    <property type="molecule type" value="Genomic_DNA"/>
</dbReference>
<dbReference type="SUPFAM" id="SSF47336">
    <property type="entry name" value="ACP-like"/>
    <property type="match status" value="1"/>
</dbReference>
<proteinExistence type="predicted"/>
<dbReference type="InterPro" id="IPR045851">
    <property type="entry name" value="AMP-bd_C_sf"/>
</dbReference>
<dbReference type="GO" id="GO:0031177">
    <property type="term" value="F:phosphopantetheine binding"/>
    <property type="evidence" value="ECO:0007669"/>
    <property type="project" value="TreeGrafter"/>
</dbReference>
<evidence type="ECO:0000313" key="3">
    <source>
        <dbReference type="EMBL" id="SHN66194.1"/>
    </source>
</evidence>
<dbReference type="PANTHER" id="PTHR45527">
    <property type="entry name" value="NONRIBOSOMAL PEPTIDE SYNTHETASE"/>
    <property type="match status" value="1"/>
</dbReference>
<reference evidence="3 4" key="1">
    <citation type="submission" date="2016-12" db="EMBL/GenBank/DDBJ databases">
        <authorList>
            <person name="Song W.-J."/>
            <person name="Kurnit D.M."/>
        </authorList>
    </citation>
    <scope>NUCLEOTIDE SEQUENCE [LARGE SCALE GENOMIC DNA]</scope>
    <source>
        <strain evidence="3 4">DSM 14810</strain>
    </source>
</reference>
<dbReference type="Gene3D" id="3.40.50.12780">
    <property type="entry name" value="N-terminal domain of ligase-like"/>
    <property type="match status" value="1"/>
</dbReference>
<evidence type="ECO:0000259" key="1">
    <source>
        <dbReference type="Pfam" id="PF00501"/>
    </source>
</evidence>
<dbReference type="InterPro" id="IPR000873">
    <property type="entry name" value="AMP-dep_synth/lig_dom"/>
</dbReference>
<dbReference type="InterPro" id="IPR020845">
    <property type="entry name" value="AMP-binding_CS"/>
</dbReference>
<feature type="domain" description="AMP-dependent synthetase/ligase" evidence="1">
    <location>
        <begin position="15"/>
        <end position="345"/>
    </location>
</feature>
<dbReference type="Pfam" id="PF00550">
    <property type="entry name" value="PP-binding"/>
    <property type="match status" value="1"/>
</dbReference>
<dbReference type="PANTHER" id="PTHR45527:SF1">
    <property type="entry name" value="FATTY ACID SYNTHASE"/>
    <property type="match status" value="1"/>
</dbReference>
<dbReference type="RefSeq" id="WP_072705761.1">
    <property type="nucleotide sequence ID" value="NZ_FRDH01000020.1"/>
</dbReference>